<proteinExistence type="predicted"/>
<evidence type="ECO:0000313" key="2">
    <source>
        <dbReference type="EMBL" id="KZZ91396.1"/>
    </source>
</evidence>
<dbReference type="AlphaFoldDB" id="A0A167YIN7"/>
<protein>
    <submittedName>
        <fullName evidence="2">Uncharacterized protein</fullName>
    </submittedName>
</protein>
<name>A0A167YIN7_9HYPO</name>
<sequence>MSRPASPATGCHLHRMEVHIGPAVETHDASIHQQPIEFSLEGQRSLGSDCGILTLVISTSQRSMKLSVRLNDLLNHAKGTAGIISAERGDRQLRIRLPDVGHVLKVWFKESRDFLVSVCILRKAGFLIQEGSLLPEAKKTTQQDPKVQRRHKVGNVGQQTTLSSITPLSTLAAEAEAFVRQPSEPRQSVHTSDQRKATVFDEVLDRLANRSGPPENPAMNTVNAPRGDLAGYSLLNPYNVISAAGKILMNRPDVSSPLKNVVPQDDDVRSESEHRQIPGHPAHARRRHNYFTRSFSASNYRPKHNDKDHHCEKSLAASDETAMSRNAETTNRASVTPSKSFGASPPVDFRHLMPQRRKLPFPSSPRQREKKRSKPDGVCMAKEAVDQSADLNCVDPESAASHRQNTGDMAVILPQSSALESLDSRTSATFDRFEKAMLESSDQEECAASYLNILHRERIDFWVEKLIEAQKLHHDGFLVS</sequence>
<feature type="region of interest" description="Disordered" evidence="1">
    <location>
        <begin position="318"/>
        <end position="379"/>
    </location>
</feature>
<dbReference type="OrthoDB" id="5142910at2759"/>
<keyword evidence="3" id="KW-1185">Reference proteome</keyword>
<feature type="region of interest" description="Disordered" evidence="1">
    <location>
        <begin position="258"/>
        <end position="289"/>
    </location>
</feature>
<accession>A0A167YIN7</accession>
<evidence type="ECO:0000256" key="1">
    <source>
        <dbReference type="SAM" id="MobiDB-lite"/>
    </source>
</evidence>
<dbReference type="Proteomes" id="UP000078544">
    <property type="component" value="Unassembled WGS sequence"/>
</dbReference>
<feature type="compositionally biased region" description="Basic and acidic residues" evidence="1">
    <location>
        <begin position="266"/>
        <end position="276"/>
    </location>
</feature>
<feature type="compositionally biased region" description="Polar residues" evidence="1">
    <location>
        <begin position="321"/>
        <end position="341"/>
    </location>
</feature>
<dbReference type="EMBL" id="AZGY01000018">
    <property type="protein sequence ID" value="KZZ91396.1"/>
    <property type="molecule type" value="Genomic_DNA"/>
</dbReference>
<organism evidence="2 3">
    <name type="scientific">Moelleriella libera RCEF 2490</name>
    <dbReference type="NCBI Taxonomy" id="1081109"/>
    <lineage>
        <taxon>Eukaryota</taxon>
        <taxon>Fungi</taxon>
        <taxon>Dikarya</taxon>
        <taxon>Ascomycota</taxon>
        <taxon>Pezizomycotina</taxon>
        <taxon>Sordariomycetes</taxon>
        <taxon>Hypocreomycetidae</taxon>
        <taxon>Hypocreales</taxon>
        <taxon>Clavicipitaceae</taxon>
        <taxon>Moelleriella</taxon>
    </lineage>
</organism>
<evidence type="ECO:0000313" key="3">
    <source>
        <dbReference type="Proteomes" id="UP000078544"/>
    </source>
</evidence>
<gene>
    <name evidence="2" type="ORF">AAL_06632</name>
</gene>
<comment type="caution">
    <text evidence="2">The sequence shown here is derived from an EMBL/GenBank/DDBJ whole genome shotgun (WGS) entry which is preliminary data.</text>
</comment>
<reference evidence="2 3" key="1">
    <citation type="journal article" date="2016" name="Genome Biol. Evol.">
        <title>Divergent and convergent evolution of fungal pathogenicity.</title>
        <authorList>
            <person name="Shang Y."/>
            <person name="Xiao G."/>
            <person name="Zheng P."/>
            <person name="Cen K."/>
            <person name="Zhan S."/>
            <person name="Wang C."/>
        </authorList>
    </citation>
    <scope>NUCLEOTIDE SEQUENCE [LARGE SCALE GENOMIC DNA]</scope>
    <source>
        <strain evidence="2 3">RCEF 2490</strain>
    </source>
</reference>